<accession>E6PCW6</accession>
<dbReference type="AlphaFoldDB" id="E6PCW6"/>
<name>E6PCW6_9ZZZZ</name>
<reference evidence="1" key="1">
    <citation type="submission" date="2009-10" db="EMBL/GenBank/DDBJ databases">
        <title>Diversity of trophic interactions inside an arsenic-rich microbial ecosystem.</title>
        <authorList>
            <person name="Bertin P.N."/>
            <person name="Heinrich-Salmeron A."/>
            <person name="Pelletier E."/>
            <person name="Goulhen-Chollet F."/>
            <person name="Arsene-Ploetze F."/>
            <person name="Gallien S."/>
            <person name="Calteau A."/>
            <person name="Vallenet D."/>
            <person name="Casiot C."/>
            <person name="Chane-Woon-Ming B."/>
            <person name="Giloteaux L."/>
            <person name="Barakat M."/>
            <person name="Bonnefoy V."/>
            <person name="Bruneel O."/>
            <person name="Chandler M."/>
            <person name="Cleiss J."/>
            <person name="Duran R."/>
            <person name="Elbaz-Poulichet F."/>
            <person name="Fonknechten N."/>
            <person name="Lauga B."/>
            <person name="Mornico D."/>
            <person name="Ortet P."/>
            <person name="Schaeffer C."/>
            <person name="Siguier P."/>
            <person name="Alexander Thil Smith A."/>
            <person name="Van Dorsselaer A."/>
            <person name="Weissenbach J."/>
            <person name="Medigue C."/>
            <person name="Le Paslier D."/>
        </authorList>
    </citation>
    <scope>NUCLEOTIDE SEQUENCE</scope>
</reference>
<evidence type="ECO:0000313" key="2">
    <source>
        <dbReference type="EMBL" id="CBI02763.1"/>
    </source>
</evidence>
<dbReference type="EMBL" id="CABO01000041">
    <property type="protein sequence ID" value="CBI02763.1"/>
    <property type="molecule type" value="Genomic_DNA"/>
</dbReference>
<protein>
    <recommendedName>
        <fullName evidence="3">Prevent-host-death family protein</fullName>
    </recommendedName>
</protein>
<sequence>MQQRQPDPFFDQLAADLREGIEAANRGDVVDADVVWRELGLDIPPPAAH</sequence>
<organism evidence="1">
    <name type="scientific">mine drainage metagenome</name>
    <dbReference type="NCBI Taxonomy" id="410659"/>
    <lineage>
        <taxon>unclassified sequences</taxon>
        <taxon>metagenomes</taxon>
        <taxon>ecological metagenomes</taxon>
    </lineage>
</organism>
<evidence type="ECO:0008006" key="3">
    <source>
        <dbReference type="Google" id="ProtNLM"/>
    </source>
</evidence>
<gene>
    <name evidence="1" type="ORF">CARN1_2188</name>
    <name evidence="2" type="ORF">CARN4_2607</name>
</gene>
<proteinExistence type="predicted"/>
<evidence type="ECO:0000313" key="1">
    <source>
        <dbReference type="EMBL" id="CBH74301.1"/>
    </source>
</evidence>
<comment type="caution">
    <text evidence="1">The sequence shown here is derived from an EMBL/GenBank/DDBJ whole genome shotgun (WGS) entry which is preliminary data.</text>
</comment>
<dbReference type="EMBL" id="CABL01000001">
    <property type="protein sequence ID" value="CBH74301.1"/>
    <property type="molecule type" value="Genomic_DNA"/>
</dbReference>